<sequence>MTSTSLAPAPALAEGSVPTKAELARLPAGLARIDLLLDNWDKITTVCNGVQNEVEAKQLMYTTGEQKCSKSPLKVQMYIGASSTLDPLFKADKLMIRAQQLVAEQDAEKYTDAVDRYIAKQQMASTMAYTSSWSGVENPNGSIEQIEDNLLEAKKEVLELRALVATVVDLLHLETF</sequence>
<protein>
    <submittedName>
        <fullName evidence="1">Uncharacterized protein</fullName>
    </submittedName>
</protein>
<accession>A0A0M0J5A4</accession>
<comment type="caution">
    <text evidence="1">The sequence shown here is derived from an EMBL/GenBank/DDBJ whole genome shotgun (WGS) entry which is preliminary data.</text>
</comment>
<dbReference type="OrthoDB" id="436718at2759"/>
<keyword evidence="2" id="KW-1185">Reference proteome</keyword>
<reference evidence="2" key="1">
    <citation type="journal article" date="2015" name="PLoS Genet.">
        <title>Genome Sequence and Transcriptome Analyses of Chrysochromulina tobin: Metabolic Tools for Enhanced Algal Fitness in the Prominent Order Prymnesiales (Haptophyceae).</title>
        <authorList>
            <person name="Hovde B.T."/>
            <person name="Deodato C.R."/>
            <person name="Hunsperger H.M."/>
            <person name="Ryken S.A."/>
            <person name="Yost W."/>
            <person name="Jha R.K."/>
            <person name="Patterson J."/>
            <person name="Monnat R.J. Jr."/>
            <person name="Barlow S.B."/>
            <person name="Starkenburg S.R."/>
            <person name="Cattolico R.A."/>
        </authorList>
    </citation>
    <scope>NUCLEOTIDE SEQUENCE</scope>
    <source>
        <strain evidence="2">CCMP291</strain>
    </source>
</reference>
<dbReference type="EMBL" id="JWZX01003366">
    <property type="protein sequence ID" value="KOO21393.1"/>
    <property type="molecule type" value="Genomic_DNA"/>
</dbReference>
<name>A0A0M0J5A4_9EUKA</name>
<evidence type="ECO:0000313" key="2">
    <source>
        <dbReference type="Proteomes" id="UP000037460"/>
    </source>
</evidence>
<evidence type="ECO:0000313" key="1">
    <source>
        <dbReference type="EMBL" id="KOO21393.1"/>
    </source>
</evidence>
<dbReference type="AlphaFoldDB" id="A0A0M0J5A4"/>
<organism evidence="1 2">
    <name type="scientific">Chrysochromulina tobinii</name>
    <dbReference type="NCBI Taxonomy" id="1460289"/>
    <lineage>
        <taxon>Eukaryota</taxon>
        <taxon>Haptista</taxon>
        <taxon>Haptophyta</taxon>
        <taxon>Prymnesiophyceae</taxon>
        <taxon>Prymnesiales</taxon>
        <taxon>Chrysochromulinaceae</taxon>
        <taxon>Chrysochromulina</taxon>
    </lineage>
</organism>
<proteinExistence type="predicted"/>
<gene>
    <name evidence="1" type="ORF">Ctob_006126</name>
</gene>
<dbReference type="Proteomes" id="UP000037460">
    <property type="component" value="Unassembled WGS sequence"/>
</dbReference>